<dbReference type="EMBL" id="GU474912">
    <property type="protein sequence ID" value="ADI19157.1"/>
    <property type="molecule type" value="Genomic_DNA"/>
</dbReference>
<accession>E0XXL6</accession>
<dbReference type="PROSITE" id="PS50893">
    <property type="entry name" value="ABC_TRANSPORTER_2"/>
    <property type="match status" value="2"/>
</dbReference>
<evidence type="ECO:0000256" key="1">
    <source>
        <dbReference type="ARBA" id="ARBA00022448"/>
    </source>
</evidence>
<protein>
    <submittedName>
        <fullName evidence="5">ATPase components of various ABC-type transport systems, contain duplicated ATPase</fullName>
    </submittedName>
</protein>
<dbReference type="GO" id="GO:0015833">
    <property type="term" value="P:peptide transport"/>
    <property type="evidence" value="ECO:0007669"/>
    <property type="project" value="InterPro"/>
</dbReference>
<dbReference type="InterPro" id="IPR017871">
    <property type="entry name" value="ABC_transporter-like_CS"/>
</dbReference>
<evidence type="ECO:0000313" key="5">
    <source>
        <dbReference type="EMBL" id="ADI19157.1"/>
    </source>
</evidence>
<evidence type="ECO:0000256" key="2">
    <source>
        <dbReference type="ARBA" id="ARBA00022741"/>
    </source>
</evidence>
<dbReference type="GO" id="GO:0016887">
    <property type="term" value="F:ATP hydrolysis activity"/>
    <property type="evidence" value="ECO:0007669"/>
    <property type="project" value="InterPro"/>
</dbReference>
<dbReference type="SUPFAM" id="SSF52540">
    <property type="entry name" value="P-loop containing nucleoside triphosphate hydrolases"/>
    <property type="match status" value="2"/>
</dbReference>
<keyword evidence="3" id="KW-0067">ATP-binding</keyword>
<dbReference type="InterPro" id="IPR003593">
    <property type="entry name" value="AAA+_ATPase"/>
</dbReference>
<dbReference type="InterPro" id="IPR050319">
    <property type="entry name" value="ABC_transp_ATP-bind"/>
</dbReference>
<dbReference type="SMART" id="SM00382">
    <property type="entry name" value="AAA"/>
    <property type="match status" value="2"/>
</dbReference>
<dbReference type="Pfam" id="PF08352">
    <property type="entry name" value="oligo_HPY"/>
    <property type="match status" value="2"/>
</dbReference>
<name>E0XXL6_9DELT</name>
<keyword evidence="1" id="KW-0813">Transport</keyword>
<evidence type="ECO:0000256" key="3">
    <source>
        <dbReference type="ARBA" id="ARBA00022840"/>
    </source>
</evidence>
<feature type="domain" description="ABC transporter" evidence="4">
    <location>
        <begin position="284"/>
        <end position="534"/>
    </location>
</feature>
<dbReference type="CDD" id="cd03257">
    <property type="entry name" value="ABC_NikE_OppD_transporters"/>
    <property type="match status" value="2"/>
</dbReference>
<dbReference type="AlphaFoldDB" id="E0XXL6"/>
<organism evidence="5">
    <name type="scientific">uncultured delta proteobacterium HF0130_05G09</name>
    <dbReference type="NCBI Taxonomy" id="710827"/>
    <lineage>
        <taxon>Bacteria</taxon>
        <taxon>Deltaproteobacteria</taxon>
        <taxon>environmental samples</taxon>
    </lineage>
</organism>
<dbReference type="GO" id="GO:0005524">
    <property type="term" value="F:ATP binding"/>
    <property type="evidence" value="ECO:0007669"/>
    <property type="project" value="UniProtKB-KW"/>
</dbReference>
<dbReference type="Pfam" id="PF00005">
    <property type="entry name" value="ABC_tran"/>
    <property type="match status" value="2"/>
</dbReference>
<dbReference type="InterPro" id="IPR027417">
    <property type="entry name" value="P-loop_NTPase"/>
</dbReference>
<dbReference type="InterPro" id="IPR013563">
    <property type="entry name" value="Oligopep_ABC_C"/>
</dbReference>
<dbReference type="InterPro" id="IPR003439">
    <property type="entry name" value="ABC_transporter-like_ATP-bd"/>
</dbReference>
<reference evidence="5" key="1">
    <citation type="journal article" date="2011" name="Environ. Microbiol.">
        <title>Time-series analyses of Monterey Bay coastal microbial picoplankton using a 'genome proxy' microarray.</title>
        <authorList>
            <person name="Rich V.I."/>
            <person name="Pham V.D."/>
            <person name="Eppley J."/>
            <person name="Shi Y."/>
            <person name="DeLong E.F."/>
        </authorList>
    </citation>
    <scope>NUCLEOTIDE SEQUENCE</scope>
</reference>
<sequence>MQKNKNLILSISNLTVTYPTEKNQINAVDNVNLKIFENEKIAIVGESGSGKTTLAMAILSLIKPPGKIISGDILFENINLLCLHKNELRKKRLNEFSLITQGSMNSLNPVKKIYFQLVDGMIDHEYKDKKSNLYKIKSVLKSVGLDEKVLNMYPHELSGGMKQRISIACSILLEPKLIIADEPTSALDVIVQRQVMQTLNNIQKNLKSSIILIGHDIGLVVQFADKIGVMHEGKLVEYDETFQITNNPKHWYTKLLIKSVPNFKTAKKNLKNTITKTDKNPIKIELKNIYKSYDKTLFKNYKKFSLKNINLTIDSSKPEIIGIAGQSGSGKSTLMQIILGTLEQTSGEVLFNGKPIKSFKKKINNNFLKYIQPIFQDPFGVYNPFYKSKHLLIETVNNLLMLKNSAESIDYIKNSMKDVGLDPEIFWERYPHQLSGGQRQRLMVARALMVKPKVILADEPVSMIDASLRASILENIKKLRDKHNITVLYITHDLTTAYQVCDKLHIMNEGEIVESGNCVDIIDNPKHDYTKLLIDSIPSMDINQNWIN</sequence>
<feature type="domain" description="ABC transporter" evidence="4">
    <location>
        <begin position="9"/>
        <end position="257"/>
    </location>
</feature>
<proteinExistence type="predicted"/>
<keyword evidence="2" id="KW-0547">Nucleotide-binding</keyword>
<dbReference type="PANTHER" id="PTHR43776">
    <property type="entry name" value="TRANSPORT ATP-BINDING PROTEIN"/>
    <property type="match status" value="1"/>
</dbReference>
<dbReference type="PROSITE" id="PS00211">
    <property type="entry name" value="ABC_TRANSPORTER_1"/>
    <property type="match status" value="2"/>
</dbReference>
<dbReference type="Gene3D" id="3.40.50.300">
    <property type="entry name" value="P-loop containing nucleotide triphosphate hydrolases"/>
    <property type="match status" value="2"/>
</dbReference>
<dbReference type="GO" id="GO:0055085">
    <property type="term" value="P:transmembrane transport"/>
    <property type="evidence" value="ECO:0007669"/>
    <property type="project" value="UniProtKB-ARBA"/>
</dbReference>
<evidence type="ECO:0000259" key="4">
    <source>
        <dbReference type="PROSITE" id="PS50893"/>
    </source>
</evidence>